<comment type="similarity">
    <text evidence="1">Belongs to the UPF0305 family.</text>
</comment>
<dbReference type="NCBIfam" id="NF002175">
    <property type="entry name" value="PRK01022.1-2"/>
    <property type="match status" value="1"/>
</dbReference>
<reference evidence="2 3" key="1">
    <citation type="submission" date="2021-05" db="EMBL/GenBank/DDBJ databases">
        <title>A novel Methanospirillum isolate from a pyrite-forming mixed culture.</title>
        <authorList>
            <person name="Bunk B."/>
            <person name="Sproer C."/>
            <person name="Spring S."/>
            <person name="Pester M."/>
        </authorList>
    </citation>
    <scope>NUCLEOTIDE SEQUENCE [LARGE SCALE GENOMIC DNA]</scope>
    <source>
        <strain evidence="2 3">J.3.6.1-F.2.7.3</strain>
    </source>
</reference>
<dbReference type="GeneID" id="65096867"/>
<evidence type="ECO:0000313" key="2">
    <source>
        <dbReference type="EMBL" id="QVV90177.1"/>
    </source>
</evidence>
<dbReference type="HAMAP" id="MF_00763">
    <property type="entry name" value="UPF0305"/>
    <property type="match status" value="1"/>
</dbReference>
<dbReference type="RefSeq" id="WP_214420951.1">
    <property type="nucleotide sequence ID" value="NZ_CP075546.1"/>
</dbReference>
<organism evidence="2 3">
    <name type="scientific">Methanospirillum purgamenti</name>
    <dbReference type="NCBI Taxonomy" id="2834276"/>
    <lineage>
        <taxon>Archaea</taxon>
        <taxon>Methanobacteriati</taxon>
        <taxon>Methanobacteriota</taxon>
        <taxon>Stenosarchaea group</taxon>
        <taxon>Methanomicrobia</taxon>
        <taxon>Methanomicrobiales</taxon>
        <taxon>Methanospirillaceae</taxon>
        <taxon>Methanospirillum</taxon>
    </lineage>
</organism>
<dbReference type="AlphaFoldDB" id="A0A8E7EII9"/>
<dbReference type="Pfam" id="PF09888">
    <property type="entry name" value="DUF2115"/>
    <property type="match status" value="1"/>
</dbReference>
<proteinExistence type="inferred from homology"/>
<dbReference type="Proteomes" id="UP000680656">
    <property type="component" value="Chromosome"/>
</dbReference>
<dbReference type="InterPro" id="IPR019215">
    <property type="entry name" value="DUF2115"/>
</dbReference>
<dbReference type="KEGG" id="mrtj:KHC33_06745"/>
<dbReference type="EMBL" id="CP075546">
    <property type="protein sequence ID" value="QVV90177.1"/>
    <property type="molecule type" value="Genomic_DNA"/>
</dbReference>
<protein>
    <recommendedName>
        <fullName evidence="1">UPF0305 protein KHC33_06745</fullName>
    </recommendedName>
</protein>
<accession>A0A8E7EII9</accession>
<keyword evidence="3" id="KW-1185">Reference proteome</keyword>
<gene>
    <name evidence="2" type="ORF">KHC33_06745</name>
</gene>
<evidence type="ECO:0000256" key="1">
    <source>
        <dbReference type="HAMAP-Rule" id="MF_00763"/>
    </source>
</evidence>
<evidence type="ECO:0000313" key="3">
    <source>
        <dbReference type="Proteomes" id="UP000680656"/>
    </source>
</evidence>
<sequence>MTGFLSSNKRTPTGNKSISTVCTELAEIQVRGELGHAIADIVLTYSPKDLQKMKVNFSNKVDSLSPDYKNELEKSIAIYLDGTYQTIRLMNQQGSFATLQGSVSEQAPEYWMMVAGNCSDSDNPTTRLRILKFLLSGFCMFVQEIPGHPVGMPFPGGDKVEIIDGVYYCPVRTKTHDVDAALCPFCPAEQTPEIGYLKPPVKGSKHRKQEYIKNIYDYHHFNG</sequence>
<name>A0A8E7EII9_9EURY</name>